<protein>
    <submittedName>
        <fullName evidence="2">Uncharacterized protein</fullName>
    </submittedName>
</protein>
<dbReference type="Proteomes" id="UP001497516">
    <property type="component" value="Chromosome 10"/>
</dbReference>
<reference evidence="2 3" key="1">
    <citation type="submission" date="2024-04" db="EMBL/GenBank/DDBJ databases">
        <authorList>
            <person name="Fracassetti M."/>
        </authorList>
    </citation>
    <scope>NUCLEOTIDE SEQUENCE [LARGE SCALE GENOMIC DNA]</scope>
</reference>
<sequence>MGGRRWRRRLFSRLQRPWCSVTSSAFDAIDPGEKRSFLLPRPSRSRPPPPRSRAPLPVSSLIDPFSLLPFDRPLPGFSPRQSASIQRNQQICLLKQHTMKLLLYPRSDSIRC</sequence>
<evidence type="ECO:0000256" key="1">
    <source>
        <dbReference type="SAM" id="MobiDB-lite"/>
    </source>
</evidence>
<evidence type="ECO:0000313" key="2">
    <source>
        <dbReference type="EMBL" id="CAL1361138.1"/>
    </source>
</evidence>
<proteinExistence type="predicted"/>
<name>A0AAV2CX66_9ROSI</name>
<feature type="region of interest" description="Disordered" evidence="1">
    <location>
        <begin position="37"/>
        <end position="58"/>
    </location>
</feature>
<gene>
    <name evidence="2" type="ORF">LTRI10_LOCUS8529</name>
</gene>
<evidence type="ECO:0000313" key="3">
    <source>
        <dbReference type="Proteomes" id="UP001497516"/>
    </source>
</evidence>
<organism evidence="2 3">
    <name type="scientific">Linum trigynum</name>
    <dbReference type="NCBI Taxonomy" id="586398"/>
    <lineage>
        <taxon>Eukaryota</taxon>
        <taxon>Viridiplantae</taxon>
        <taxon>Streptophyta</taxon>
        <taxon>Embryophyta</taxon>
        <taxon>Tracheophyta</taxon>
        <taxon>Spermatophyta</taxon>
        <taxon>Magnoliopsida</taxon>
        <taxon>eudicotyledons</taxon>
        <taxon>Gunneridae</taxon>
        <taxon>Pentapetalae</taxon>
        <taxon>rosids</taxon>
        <taxon>fabids</taxon>
        <taxon>Malpighiales</taxon>
        <taxon>Linaceae</taxon>
        <taxon>Linum</taxon>
    </lineage>
</organism>
<dbReference type="AlphaFoldDB" id="A0AAV2CX66"/>
<keyword evidence="3" id="KW-1185">Reference proteome</keyword>
<accession>A0AAV2CX66</accession>
<dbReference type="EMBL" id="OZ034814">
    <property type="protein sequence ID" value="CAL1361138.1"/>
    <property type="molecule type" value="Genomic_DNA"/>
</dbReference>